<evidence type="ECO:0000313" key="1">
    <source>
        <dbReference type="EMBL" id="KUF17351.1"/>
    </source>
</evidence>
<organism evidence="1 2">
    <name type="scientific">Streptomyces silvensis</name>
    <dbReference type="NCBI Taxonomy" id="1765722"/>
    <lineage>
        <taxon>Bacteria</taxon>
        <taxon>Bacillati</taxon>
        <taxon>Actinomycetota</taxon>
        <taxon>Actinomycetes</taxon>
        <taxon>Kitasatosporales</taxon>
        <taxon>Streptomycetaceae</taxon>
        <taxon>Streptomyces</taxon>
    </lineage>
</organism>
<dbReference type="EMBL" id="LOCL01000034">
    <property type="protein sequence ID" value="KUF17351.1"/>
    <property type="molecule type" value="Genomic_DNA"/>
</dbReference>
<dbReference type="Proteomes" id="UP000054804">
    <property type="component" value="Unassembled WGS sequence"/>
</dbReference>
<reference evidence="1 2" key="1">
    <citation type="submission" date="2015-12" db="EMBL/GenBank/DDBJ databases">
        <title>Draft genome sequence of Streptomyces silvensis ATCC 53525, a producer of novel hormone antagonists.</title>
        <authorList>
            <person name="Johnston C.W."/>
            <person name="Li Y."/>
            <person name="Magarvey N.A."/>
        </authorList>
    </citation>
    <scope>NUCLEOTIDE SEQUENCE [LARGE SCALE GENOMIC DNA]</scope>
    <source>
        <strain evidence="1 2">ATCC 53525</strain>
    </source>
</reference>
<name>A0A0W7X3M2_9ACTN</name>
<accession>A0A0W7X3M2</accession>
<dbReference type="OrthoDB" id="4181816at2"/>
<dbReference type="STRING" id="1765722.AT728_16225"/>
<keyword evidence="2" id="KW-1185">Reference proteome</keyword>
<sequence length="220" mass="24217">MNEPHTTTSPTDAGHRATALSDREIAALRERARREAGPFVDPRIVSSPRYFHNREWAAAIVGRPDFSVGDWSTLYLLAIAMDAEPDPPVTRAQLAAQAAIEERALSAEANRALREQHTAARHRTEAAAWAAAVRTCLVKVIVCENRYGRVRDGARERLRHVLPLGEVFSGRRRRHLAGRALCETPGRAKPLALDEDPIAAPATCQRCLSYVSQIRMAAAA</sequence>
<evidence type="ECO:0000313" key="2">
    <source>
        <dbReference type="Proteomes" id="UP000054804"/>
    </source>
</evidence>
<dbReference type="AlphaFoldDB" id="A0A0W7X3M2"/>
<dbReference type="RefSeq" id="WP_058848614.1">
    <property type="nucleotide sequence ID" value="NZ_LOCL01000034.1"/>
</dbReference>
<proteinExistence type="predicted"/>
<protein>
    <submittedName>
        <fullName evidence="1">Uncharacterized protein</fullName>
    </submittedName>
</protein>
<comment type="caution">
    <text evidence="1">The sequence shown here is derived from an EMBL/GenBank/DDBJ whole genome shotgun (WGS) entry which is preliminary data.</text>
</comment>
<gene>
    <name evidence="1" type="ORF">AT728_16225</name>
</gene>